<dbReference type="InterPro" id="IPR003838">
    <property type="entry name" value="ABC3_permease_C"/>
</dbReference>
<comment type="similarity">
    <text evidence="2 10">Belongs to the ABC-4 integral membrane protein family. FtsX subfamily.</text>
</comment>
<feature type="transmembrane region" description="Helical" evidence="11">
    <location>
        <begin position="25"/>
        <end position="46"/>
    </location>
</feature>
<dbReference type="Gene3D" id="3.30.70.3040">
    <property type="match status" value="1"/>
</dbReference>
<keyword evidence="7 11" id="KW-1133">Transmembrane helix</keyword>
<feature type="domain" description="FtsX extracellular" evidence="13">
    <location>
        <begin position="61"/>
        <end position="151"/>
    </location>
</feature>
<dbReference type="InterPro" id="IPR004513">
    <property type="entry name" value="FtsX"/>
</dbReference>
<evidence type="ECO:0000256" key="4">
    <source>
        <dbReference type="ARBA" id="ARBA00022475"/>
    </source>
</evidence>
<comment type="caution">
    <text evidence="14">The sequence shown here is derived from an EMBL/GenBank/DDBJ whole genome shotgun (WGS) entry which is preliminary data.</text>
</comment>
<keyword evidence="6 11" id="KW-0812">Transmembrane</keyword>
<evidence type="ECO:0000259" key="12">
    <source>
        <dbReference type="Pfam" id="PF02687"/>
    </source>
</evidence>
<dbReference type="EMBL" id="JBHLWN010000079">
    <property type="protein sequence ID" value="MFC0215029.1"/>
    <property type="molecule type" value="Genomic_DNA"/>
</dbReference>
<dbReference type="GO" id="GO:0051301">
    <property type="term" value="P:cell division"/>
    <property type="evidence" value="ECO:0007669"/>
    <property type="project" value="UniProtKB-KW"/>
</dbReference>
<sequence length="293" mass="32271">MRMNRTLVHYYIRDARDGIRRNPGASLAAVLLICITLTTAGLLLLLRGSMQDAISYLESQVKIKLLLEPSAPAAQMKELLSTKSWVKQAELETKSDSLAKLQQFFAGKEHLFRVFQDQNHLPDMITIELANRGHAPLIAAELAGMNGVSEVVFAQKYAEAVLSWSSRFERFGALLLLVLLLVTVATVTIAIQLAMYRRQKEIRVKLLLGAKDAHVRGQFLFEGALLGLLGGIVASLGVYAAYYYGYTRLAGSFGSVFSFQQGRVELTSAGIVLAGMLIGLLGSWAATRRWLHD</sequence>
<accession>A0ABV6DQW5</accession>
<dbReference type="Pfam" id="PF18075">
    <property type="entry name" value="FtsX_ECD"/>
    <property type="match status" value="1"/>
</dbReference>
<dbReference type="PANTHER" id="PTHR47755">
    <property type="entry name" value="CELL DIVISION PROTEIN FTSX"/>
    <property type="match status" value="1"/>
</dbReference>
<feature type="transmembrane region" description="Helical" evidence="11">
    <location>
        <begin position="171"/>
        <end position="196"/>
    </location>
</feature>
<keyword evidence="9 10" id="KW-0131">Cell cycle</keyword>
<keyword evidence="5 10" id="KW-0132">Cell division</keyword>
<keyword evidence="4 10" id="KW-1003">Cell membrane</keyword>
<reference evidence="14 15" key="1">
    <citation type="submission" date="2024-09" db="EMBL/GenBank/DDBJ databases">
        <authorList>
            <person name="Sun Q."/>
            <person name="Mori K."/>
        </authorList>
    </citation>
    <scope>NUCLEOTIDE SEQUENCE [LARGE SCALE GENOMIC DNA]</scope>
    <source>
        <strain evidence="14 15">CCM 7759</strain>
    </source>
</reference>
<evidence type="ECO:0000256" key="6">
    <source>
        <dbReference type="ARBA" id="ARBA00022692"/>
    </source>
</evidence>
<keyword evidence="8 10" id="KW-0472">Membrane</keyword>
<dbReference type="Pfam" id="PF02687">
    <property type="entry name" value="FtsX"/>
    <property type="match status" value="1"/>
</dbReference>
<comment type="function">
    <text evidence="10">Part of the ABC transporter FtsEX involved in asymmetric cellular division facilitating the initiation of sporulation.</text>
</comment>
<evidence type="ECO:0000256" key="8">
    <source>
        <dbReference type="ARBA" id="ARBA00023136"/>
    </source>
</evidence>
<evidence type="ECO:0000256" key="11">
    <source>
        <dbReference type="SAM" id="Phobius"/>
    </source>
</evidence>
<keyword evidence="15" id="KW-1185">Reference proteome</keyword>
<evidence type="ECO:0000256" key="9">
    <source>
        <dbReference type="ARBA" id="ARBA00023306"/>
    </source>
</evidence>
<feature type="transmembrane region" description="Helical" evidence="11">
    <location>
        <begin position="266"/>
        <end position="287"/>
    </location>
</feature>
<feature type="transmembrane region" description="Helical" evidence="11">
    <location>
        <begin position="224"/>
        <end position="246"/>
    </location>
</feature>
<evidence type="ECO:0000256" key="10">
    <source>
        <dbReference type="PIRNR" id="PIRNR003097"/>
    </source>
</evidence>
<evidence type="ECO:0000313" key="14">
    <source>
        <dbReference type="EMBL" id="MFC0215029.1"/>
    </source>
</evidence>
<organism evidence="14 15">
    <name type="scientific">Paenibacillus chartarius</name>
    <dbReference type="NCBI Taxonomy" id="747481"/>
    <lineage>
        <taxon>Bacteria</taxon>
        <taxon>Bacillati</taxon>
        <taxon>Bacillota</taxon>
        <taxon>Bacilli</taxon>
        <taxon>Bacillales</taxon>
        <taxon>Paenibacillaceae</taxon>
        <taxon>Paenibacillus</taxon>
    </lineage>
</organism>
<proteinExistence type="inferred from homology"/>
<evidence type="ECO:0000256" key="3">
    <source>
        <dbReference type="ARBA" id="ARBA00021907"/>
    </source>
</evidence>
<dbReference type="PANTHER" id="PTHR47755:SF1">
    <property type="entry name" value="CELL DIVISION PROTEIN FTSX"/>
    <property type="match status" value="1"/>
</dbReference>
<dbReference type="PIRSF" id="PIRSF003097">
    <property type="entry name" value="FtsX"/>
    <property type="match status" value="1"/>
</dbReference>
<evidence type="ECO:0000256" key="2">
    <source>
        <dbReference type="ARBA" id="ARBA00007379"/>
    </source>
</evidence>
<comment type="subcellular location">
    <subcellularLocation>
        <location evidence="1">Cell membrane</location>
        <topology evidence="1">Multi-pass membrane protein</topology>
    </subcellularLocation>
</comment>
<evidence type="ECO:0000256" key="1">
    <source>
        <dbReference type="ARBA" id="ARBA00004651"/>
    </source>
</evidence>
<dbReference type="RefSeq" id="WP_377472484.1">
    <property type="nucleotide sequence ID" value="NZ_JBHLWN010000079.1"/>
</dbReference>
<evidence type="ECO:0000259" key="13">
    <source>
        <dbReference type="Pfam" id="PF18075"/>
    </source>
</evidence>
<dbReference type="Proteomes" id="UP001589776">
    <property type="component" value="Unassembled WGS sequence"/>
</dbReference>
<evidence type="ECO:0000313" key="15">
    <source>
        <dbReference type="Proteomes" id="UP001589776"/>
    </source>
</evidence>
<gene>
    <name evidence="14" type="ORF">ACFFK0_21780</name>
</gene>
<evidence type="ECO:0000256" key="5">
    <source>
        <dbReference type="ARBA" id="ARBA00022618"/>
    </source>
</evidence>
<evidence type="ECO:0000256" key="7">
    <source>
        <dbReference type="ARBA" id="ARBA00022989"/>
    </source>
</evidence>
<protein>
    <recommendedName>
        <fullName evidence="3 10">Cell division protein FtsX</fullName>
    </recommendedName>
</protein>
<name>A0ABV6DQW5_9BACL</name>
<dbReference type="InterPro" id="IPR040690">
    <property type="entry name" value="FtsX_ECD"/>
</dbReference>
<feature type="domain" description="ABC3 transporter permease C-terminal" evidence="12">
    <location>
        <begin position="174"/>
        <end position="290"/>
    </location>
</feature>